<protein>
    <submittedName>
        <fullName evidence="2">Uncharacterized protein</fullName>
    </submittedName>
</protein>
<evidence type="ECO:0000313" key="2">
    <source>
        <dbReference type="EMBL" id="CZR51151.1"/>
    </source>
</evidence>
<proteinExistence type="predicted"/>
<dbReference type="OrthoDB" id="10447262at2759"/>
<dbReference type="EMBL" id="FJOG01000001">
    <property type="protein sequence ID" value="CZR51151.1"/>
    <property type="molecule type" value="Genomic_DNA"/>
</dbReference>
<keyword evidence="3" id="KW-1185">Reference proteome</keyword>
<reference evidence="2 3" key="1">
    <citation type="submission" date="2016-03" db="EMBL/GenBank/DDBJ databases">
        <authorList>
            <person name="Ploux O."/>
        </authorList>
    </citation>
    <scope>NUCLEOTIDE SEQUENCE [LARGE SCALE GENOMIC DNA]</scope>
    <source>
        <strain evidence="2 3">UAMH 11012</strain>
    </source>
</reference>
<dbReference type="AlphaFoldDB" id="A0A1L7WEF6"/>
<dbReference type="Proteomes" id="UP000184330">
    <property type="component" value="Unassembled WGS sequence"/>
</dbReference>
<keyword evidence="1" id="KW-0732">Signal</keyword>
<feature type="signal peptide" evidence="1">
    <location>
        <begin position="1"/>
        <end position="24"/>
    </location>
</feature>
<accession>A0A1L7WEF6</accession>
<sequence>MAFQFSSTTALATAISSILVPITGSTTASPSASDTPALSSQRPAANVGTNEMKVWDAQKFVKLYPGTDPNAPPFVVHKDWVCHYSSVLNAAFNSNFLEGQTQEYRLHVDGIDKKCGAIVIRKLEEIRRNERKIAAYCIPYIYDNTPRGSPLRQYFIHQCIADLRPEALVLKNDKFPREMLAEAYDAMRSRLTPAVLMSFAPKNDMNAYNVPEE</sequence>
<feature type="chain" id="PRO_5009875149" evidence="1">
    <location>
        <begin position="25"/>
        <end position="213"/>
    </location>
</feature>
<gene>
    <name evidence="2" type="ORF">PAC_01026</name>
</gene>
<name>A0A1L7WEF6_9HELO</name>
<evidence type="ECO:0000313" key="3">
    <source>
        <dbReference type="Proteomes" id="UP000184330"/>
    </source>
</evidence>
<organism evidence="2 3">
    <name type="scientific">Phialocephala subalpina</name>
    <dbReference type="NCBI Taxonomy" id="576137"/>
    <lineage>
        <taxon>Eukaryota</taxon>
        <taxon>Fungi</taxon>
        <taxon>Dikarya</taxon>
        <taxon>Ascomycota</taxon>
        <taxon>Pezizomycotina</taxon>
        <taxon>Leotiomycetes</taxon>
        <taxon>Helotiales</taxon>
        <taxon>Mollisiaceae</taxon>
        <taxon>Phialocephala</taxon>
        <taxon>Phialocephala fortinii species complex</taxon>
    </lineage>
</organism>
<evidence type="ECO:0000256" key="1">
    <source>
        <dbReference type="SAM" id="SignalP"/>
    </source>
</evidence>